<name>A0A098E7A1_9ZZZZ</name>
<gene>
    <name evidence="1" type="ORF">MSIBF_A1410012</name>
</gene>
<proteinExistence type="predicted"/>
<sequence length="34" mass="3814">MAPILVVWLFEMIELCVEVLELYCATAEIAITVS</sequence>
<organism evidence="1">
    <name type="scientific">groundwater metagenome</name>
    <dbReference type="NCBI Taxonomy" id="717931"/>
    <lineage>
        <taxon>unclassified sequences</taxon>
        <taxon>metagenomes</taxon>
        <taxon>ecological metagenomes</taxon>
    </lineage>
</organism>
<evidence type="ECO:0000313" key="1">
    <source>
        <dbReference type="EMBL" id="CEG11376.1"/>
    </source>
</evidence>
<dbReference type="EMBL" id="CCXY01000048">
    <property type="protein sequence ID" value="CEG11376.1"/>
    <property type="molecule type" value="Genomic_DNA"/>
</dbReference>
<protein>
    <submittedName>
        <fullName evidence="1">Uncharacterized protein</fullName>
    </submittedName>
</protein>
<reference evidence="1" key="1">
    <citation type="submission" date="2014-09" db="EMBL/GenBank/DDBJ databases">
        <authorList>
            <person name="Probst J Alexander"/>
        </authorList>
    </citation>
    <scope>NUCLEOTIDE SEQUENCE</scope>
</reference>
<dbReference type="AlphaFoldDB" id="A0A098E7A1"/>
<accession>A0A098E7A1</accession>